<keyword evidence="6" id="KW-0968">Cytoplasmic vesicle</keyword>
<evidence type="ECO:0000256" key="7">
    <source>
        <dbReference type="ARBA" id="ARBA00034457"/>
    </source>
</evidence>
<dbReference type="InterPro" id="IPR008502">
    <property type="entry name" value="Prolamin-like"/>
</dbReference>
<evidence type="ECO:0000256" key="9">
    <source>
        <dbReference type="SAM" id="SignalP"/>
    </source>
</evidence>
<evidence type="ECO:0000256" key="2">
    <source>
        <dbReference type="ARBA" id="ARBA00004613"/>
    </source>
</evidence>
<gene>
    <name evidence="11" type="ORF">Din_022805</name>
</gene>
<evidence type="ECO:0000313" key="11">
    <source>
        <dbReference type="EMBL" id="MPA53364.1"/>
    </source>
</evidence>
<comment type="similarity">
    <text evidence="8">Belongs to the plant egg cell-secreted peptide family.</text>
</comment>
<feature type="domain" description="Prolamin-like" evidence="10">
    <location>
        <begin position="50"/>
        <end position="109"/>
    </location>
</feature>
<comment type="function">
    <text evidence="7">Involved in the regulation of gamete interactions during the double fertilization and to prevent multiple-pollen tube attraction; mediates the redistribution of the gamete fusogen HAP2/GCS1 to the cell surface after secretion upon sperm arrival.</text>
</comment>
<dbReference type="PANTHER" id="PTHR35293">
    <property type="entry name" value="EGG CELL-SECRETED PROTEIN 1.5"/>
    <property type="match status" value="1"/>
</dbReference>
<feature type="chain" id="PRO_5022869395" evidence="9">
    <location>
        <begin position="22"/>
        <end position="122"/>
    </location>
</feature>
<dbReference type="GO" id="GO:0080155">
    <property type="term" value="P:regulation of double fertilization forming a zygote and endosperm"/>
    <property type="evidence" value="ECO:0007669"/>
    <property type="project" value="UniProtKB-ARBA"/>
</dbReference>
<evidence type="ECO:0000256" key="8">
    <source>
        <dbReference type="ARBA" id="ARBA00034484"/>
    </source>
</evidence>
<accession>A0A5B7AAI3</accession>
<dbReference type="GO" id="GO:0031410">
    <property type="term" value="C:cytoplasmic vesicle"/>
    <property type="evidence" value="ECO:0007669"/>
    <property type="project" value="UniProtKB-SubCell"/>
</dbReference>
<proteinExistence type="inferred from homology"/>
<dbReference type="AlphaFoldDB" id="A0A5B7AAI3"/>
<dbReference type="EMBL" id="GHES01022805">
    <property type="protein sequence ID" value="MPA53364.1"/>
    <property type="molecule type" value="Transcribed_RNA"/>
</dbReference>
<evidence type="ECO:0000256" key="6">
    <source>
        <dbReference type="ARBA" id="ARBA00023329"/>
    </source>
</evidence>
<dbReference type="Pfam" id="PF05617">
    <property type="entry name" value="Prolamin_like"/>
    <property type="match status" value="1"/>
</dbReference>
<comment type="subcellular location">
    <subcellularLocation>
        <location evidence="1">Cytoplasmic vesicle</location>
    </subcellularLocation>
    <subcellularLocation>
        <location evidence="2">Secreted</location>
    </subcellularLocation>
</comment>
<evidence type="ECO:0000256" key="4">
    <source>
        <dbReference type="ARBA" id="ARBA00022729"/>
    </source>
</evidence>
<dbReference type="PANTHER" id="PTHR35293:SF10">
    <property type="entry name" value="EGG CELL-SECRETED PROTEIN 1.2-RELATED"/>
    <property type="match status" value="1"/>
</dbReference>
<keyword evidence="5" id="KW-0278">Fertilization</keyword>
<evidence type="ECO:0000256" key="5">
    <source>
        <dbReference type="ARBA" id="ARBA00023279"/>
    </source>
</evidence>
<evidence type="ECO:0000256" key="1">
    <source>
        <dbReference type="ARBA" id="ARBA00004541"/>
    </source>
</evidence>
<dbReference type="GO" id="GO:2000008">
    <property type="term" value="P:regulation of protein localization to cell surface"/>
    <property type="evidence" value="ECO:0007669"/>
    <property type="project" value="UniProtKB-ARBA"/>
</dbReference>
<feature type="signal peptide" evidence="9">
    <location>
        <begin position="1"/>
        <end position="21"/>
    </location>
</feature>
<evidence type="ECO:0000256" key="3">
    <source>
        <dbReference type="ARBA" id="ARBA00022525"/>
    </source>
</evidence>
<dbReference type="GO" id="GO:0005576">
    <property type="term" value="C:extracellular region"/>
    <property type="evidence" value="ECO:0007669"/>
    <property type="project" value="UniProtKB-SubCell"/>
</dbReference>
<reference evidence="11" key="1">
    <citation type="submission" date="2019-08" db="EMBL/GenBank/DDBJ databases">
        <title>Reference gene set and small RNA set construction with multiple tissues from Davidia involucrata Baill.</title>
        <authorList>
            <person name="Yang H."/>
            <person name="Zhou C."/>
            <person name="Li G."/>
            <person name="Wang J."/>
            <person name="Gao P."/>
            <person name="Wang M."/>
            <person name="Wang R."/>
            <person name="Zhao Y."/>
        </authorList>
    </citation>
    <scope>NUCLEOTIDE SEQUENCE</scope>
    <source>
        <tissue evidence="11">Mixed with DoveR01_LX</tissue>
    </source>
</reference>
<keyword evidence="4 9" id="KW-0732">Signal</keyword>
<sequence>MALKCVILLLAIACFMATANSAGEPPLLPPRLGGFNQLTARLETDARFADCWKALREIKSCASEILLFLTRRVTVIHPPCCRAIVMITNRCWAALGFTTDETDMLKRYCGQSSFPPPIPNSL</sequence>
<dbReference type="GO" id="GO:0009567">
    <property type="term" value="P:double fertilization forming a zygote and endosperm"/>
    <property type="evidence" value="ECO:0007669"/>
    <property type="project" value="InterPro"/>
</dbReference>
<name>A0A5B7AAI3_DAVIN</name>
<evidence type="ECO:0000259" key="10">
    <source>
        <dbReference type="Pfam" id="PF05617"/>
    </source>
</evidence>
<organism evidence="11">
    <name type="scientific">Davidia involucrata</name>
    <name type="common">Dove tree</name>
    <dbReference type="NCBI Taxonomy" id="16924"/>
    <lineage>
        <taxon>Eukaryota</taxon>
        <taxon>Viridiplantae</taxon>
        <taxon>Streptophyta</taxon>
        <taxon>Embryophyta</taxon>
        <taxon>Tracheophyta</taxon>
        <taxon>Spermatophyta</taxon>
        <taxon>Magnoliopsida</taxon>
        <taxon>eudicotyledons</taxon>
        <taxon>Gunneridae</taxon>
        <taxon>Pentapetalae</taxon>
        <taxon>asterids</taxon>
        <taxon>Cornales</taxon>
        <taxon>Nyssaceae</taxon>
        <taxon>Davidia</taxon>
    </lineage>
</organism>
<keyword evidence="3" id="KW-0964">Secreted</keyword>
<dbReference type="InterPro" id="IPR044711">
    <property type="entry name" value="EC11-15"/>
</dbReference>
<protein>
    <submittedName>
        <fullName evidence="11">Putative egg cell-secreted protein 1.4</fullName>
    </submittedName>
</protein>